<dbReference type="Proteomes" id="UP000799755">
    <property type="component" value="Unassembled WGS sequence"/>
</dbReference>
<sequence length="173" mass="19672">MYSALSWLFNYFYVAELPWPFSERPRSFSFSSSTCDMTKEYEFANHYHLPSTLHFIRRNRGRASPSPKYITSSEFAISPIIIILTIPQSTRTNQRHRLITRTLPTEVSKQVGVEVVSTEEELSIVTNKILVVSLARLLATPLTIPKHGDSSSTKSKDNTKSPEQPKGMASKEY</sequence>
<name>A0ACB6R9Z8_9PLEO</name>
<dbReference type="EMBL" id="MU003496">
    <property type="protein sequence ID" value="KAF2475347.1"/>
    <property type="molecule type" value="Genomic_DNA"/>
</dbReference>
<evidence type="ECO:0000313" key="2">
    <source>
        <dbReference type="Proteomes" id="UP000799755"/>
    </source>
</evidence>
<proteinExistence type="predicted"/>
<keyword evidence="2" id="KW-1185">Reference proteome</keyword>
<evidence type="ECO:0000313" key="1">
    <source>
        <dbReference type="EMBL" id="KAF2475347.1"/>
    </source>
</evidence>
<organism evidence="1 2">
    <name type="scientific">Lindgomyces ingoldianus</name>
    <dbReference type="NCBI Taxonomy" id="673940"/>
    <lineage>
        <taxon>Eukaryota</taxon>
        <taxon>Fungi</taxon>
        <taxon>Dikarya</taxon>
        <taxon>Ascomycota</taxon>
        <taxon>Pezizomycotina</taxon>
        <taxon>Dothideomycetes</taxon>
        <taxon>Pleosporomycetidae</taxon>
        <taxon>Pleosporales</taxon>
        <taxon>Lindgomycetaceae</taxon>
        <taxon>Lindgomyces</taxon>
    </lineage>
</organism>
<gene>
    <name evidence="1" type="ORF">BDR25DRAFT_350733</name>
</gene>
<protein>
    <submittedName>
        <fullName evidence="1">Uncharacterized protein</fullName>
    </submittedName>
</protein>
<reference evidence="1" key="1">
    <citation type="journal article" date="2020" name="Stud. Mycol.">
        <title>101 Dothideomycetes genomes: a test case for predicting lifestyles and emergence of pathogens.</title>
        <authorList>
            <person name="Haridas S."/>
            <person name="Albert R."/>
            <person name="Binder M."/>
            <person name="Bloem J."/>
            <person name="Labutti K."/>
            <person name="Salamov A."/>
            <person name="Andreopoulos B."/>
            <person name="Baker S."/>
            <person name="Barry K."/>
            <person name="Bills G."/>
            <person name="Bluhm B."/>
            <person name="Cannon C."/>
            <person name="Castanera R."/>
            <person name="Culley D."/>
            <person name="Daum C."/>
            <person name="Ezra D."/>
            <person name="Gonzalez J."/>
            <person name="Henrissat B."/>
            <person name="Kuo A."/>
            <person name="Liang C."/>
            <person name="Lipzen A."/>
            <person name="Lutzoni F."/>
            <person name="Magnuson J."/>
            <person name="Mondo S."/>
            <person name="Nolan M."/>
            <person name="Ohm R."/>
            <person name="Pangilinan J."/>
            <person name="Park H.-J."/>
            <person name="Ramirez L."/>
            <person name="Alfaro M."/>
            <person name="Sun H."/>
            <person name="Tritt A."/>
            <person name="Yoshinaga Y."/>
            <person name="Zwiers L.-H."/>
            <person name="Turgeon B."/>
            <person name="Goodwin S."/>
            <person name="Spatafora J."/>
            <person name="Crous P."/>
            <person name="Grigoriev I."/>
        </authorList>
    </citation>
    <scope>NUCLEOTIDE SEQUENCE</scope>
    <source>
        <strain evidence="1">ATCC 200398</strain>
    </source>
</reference>
<accession>A0ACB6R9Z8</accession>
<comment type="caution">
    <text evidence="1">The sequence shown here is derived from an EMBL/GenBank/DDBJ whole genome shotgun (WGS) entry which is preliminary data.</text>
</comment>